<organism evidence="2 3">
    <name type="scientific">Parashewanella curva</name>
    <dbReference type="NCBI Taxonomy" id="2338552"/>
    <lineage>
        <taxon>Bacteria</taxon>
        <taxon>Pseudomonadati</taxon>
        <taxon>Pseudomonadota</taxon>
        <taxon>Gammaproteobacteria</taxon>
        <taxon>Alteromonadales</taxon>
        <taxon>Shewanellaceae</taxon>
        <taxon>Parashewanella</taxon>
    </lineage>
</organism>
<keyword evidence="3" id="KW-1185">Reference proteome</keyword>
<evidence type="ECO:0000313" key="3">
    <source>
        <dbReference type="Proteomes" id="UP000281474"/>
    </source>
</evidence>
<gene>
    <name evidence="2" type="ORF">D5018_19980</name>
</gene>
<evidence type="ECO:0000256" key="1">
    <source>
        <dbReference type="SAM" id="SignalP"/>
    </source>
</evidence>
<dbReference type="RefSeq" id="WP_121840743.1">
    <property type="nucleotide sequence ID" value="NZ_ML014867.1"/>
</dbReference>
<keyword evidence="1" id="KW-0732">Signal</keyword>
<feature type="chain" id="PRO_5018151270" evidence="1">
    <location>
        <begin position="23"/>
        <end position="170"/>
    </location>
</feature>
<reference evidence="2 3" key="1">
    <citation type="submission" date="2018-09" db="EMBL/GenBank/DDBJ databases">
        <title>Phylogeny of the Shewanellaceae, and recommendation for two new genera, Pseudoshewanella and Parashewanella.</title>
        <authorList>
            <person name="Wang G."/>
        </authorList>
    </citation>
    <scope>NUCLEOTIDE SEQUENCE [LARGE SCALE GENOMIC DNA]</scope>
    <source>
        <strain evidence="2 3">C51</strain>
    </source>
</reference>
<protein>
    <submittedName>
        <fullName evidence="2">Uncharacterized protein</fullName>
    </submittedName>
</protein>
<feature type="signal peptide" evidence="1">
    <location>
        <begin position="1"/>
        <end position="22"/>
    </location>
</feature>
<sequence length="170" mass="19153">MNKLFRLSLIVAVSIYSLGISAKPNSQNLSFGDGNWYGGDLSFELVLSTNSKIETLWGDNDTLRFACNYKHCYALLLTHCFAKHKYSIQFEVNHQILHQETLECEKGMAQGVSDDFNLSFKEVSSVLRSHSGVLDVYTIDNSNQNNTSKAQYSLKGAHEAMDYIKKNGIR</sequence>
<dbReference type="EMBL" id="QZEI01000118">
    <property type="protein sequence ID" value="RLV57935.1"/>
    <property type="molecule type" value="Genomic_DNA"/>
</dbReference>
<name>A0A3L8PRD6_9GAMM</name>
<comment type="caution">
    <text evidence="2">The sequence shown here is derived from an EMBL/GenBank/DDBJ whole genome shotgun (WGS) entry which is preliminary data.</text>
</comment>
<accession>A0A3L8PRD6</accession>
<dbReference type="Proteomes" id="UP000281474">
    <property type="component" value="Unassembled WGS sequence"/>
</dbReference>
<dbReference type="AlphaFoldDB" id="A0A3L8PRD6"/>
<proteinExistence type="predicted"/>
<evidence type="ECO:0000313" key="2">
    <source>
        <dbReference type="EMBL" id="RLV57935.1"/>
    </source>
</evidence>